<keyword evidence="1" id="KW-0472">Membrane</keyword>
<dbReference type="InterPro" id="IPR042106">
    <property type="entry name" value="Nuo/plastoQ_OxRdtase_6_NuoJ"/>
</dbReference>
<accession>A0A284VIV2</accession>
<name>A0A284VIV2_9EURY</name>
<protein>
    <submittedName>
        <fullName evidence="2">Uncharacterized protein</fullName>
    </submittedName>
</protein>
<dbReference type="AlphaFoldDB" id="A0A284VIV2"/>
<reference evidence="3" key="1">
    <citation type="submission" date="2017-06" db="EMBL/GenBank/DDBJ databases">
        <authorList>
            <person name="Cremers G."/>
        </authorList>
    </citation>
    <scope>NUCLEOTIDE SEQUENCE [LARGE SCALE GENOMIC DNA]</scope>
</reference>
<proteinExistence type="predicted"/>
<evidence type="ECO:0000313" key="3">
    <source>
        <dbReference type="Proteomes" id="UP000218615"/>
    </source>
</evidence>
<keyword evidence="1" id="KW-0812">Transmembrane</keyword>
<gene>
    <name evidence="2" type="ORF">MNV_110010</name>
</gene>
<keyword evidence="1" id="KW-1133">Transmembrane helix</keyword>
<evidence type="ECO:0000256" key="1">
    <source>
        <dbReference type="SAM" id="Phobius"/>
    </source>
</evidence>
<dbReference type="Proteomes" id="UP000218615">
    <property type="component" value="Unassembled WGS sequence"/>
</dbReference>
<feature type="transmembrane region" description="Helical" evidence="1">
    <location>
        <begin position="57"/>
        <end position="79"/>
    </location>
</feature>
<dbReference type="Gene3D" id="1.20.120.1200">
    <property type="entry name" value="NADH-ubiquinone/plastoquinone oxidoreductase chain 6, subunit NuoJ"/>
    <property type="match status" value="1"/>
</dbReference>
<evidence type="ECO:0000313" key="2">
    <source>
        <dbReference type="EMBL" id="SNQ59194.1"/>
    </source>
</evidence>
<dbReference type="RefSeq" id="WP_096203606.1">
    <property type="nucleotide sequence ID" value="NZ_FZMP01000013.1"/>
</dbReference>
<organism evidence="2 3">
    <name type="scientific">Candidatus Methanoperedens nitratireducens</name>
    <dbReference type="NCBI Taxonomy" id="1392998"/>
    <lineage>
        <taxon>Archaea</taxon>
        <taxon>Methanobacteriati</taxon>
        <taxon>Methanobacteriota</taxon>
        <taxon>Stenosarchaea group</taxon>
        <taxon>Methanomicrobia</taxon>
        <taxon>Methanosarcinales</taxon>
        <taxon>ANME-2 cluster</taxon>
        <taxon>Candidatus Methanoperedentaceae</taxon>
        <taxon>Candidatus Methanoperedens</taxon>
    </lineage>
</organism>
<keyword evidence="3" id="KW-1185">Reference proteome</keyword>
<dbReference type="EMBL" id="FZMP01000013">
    <property type="protein sequence ID" value="SNQ59194.1"/>
    <property type="molecule type" value="Genomic_DNA"/>
</dbReference>
<sequence length="83" mass="8885">MLSKLPNLLIALLLFAVLFVSIDNSNRVWAGKEDVNYIGIENIAGGPGISGGIFSDFIFSFELLSLLLIAALIGALYLAKKEA</sequence>